<gene>
    <name evidence="1" type="ORF">TU35_006595</name>
</gene>
<evidence type="ECO:0000313" key="1">
    <source>
        <dbReference type="EMBL" id="MFB6490896.1"/>
    </source>
</evidence>
<accession>A0ACC6V1Q8</accession>
<sequence>MKVGKLPVDIVRKYIYNRTGAYDPAVLVGPSIGEDAAIIRSGGSFTAMHVDPISGSIGLLGWLAIHVPSNDIAVRGVRPRWAMTTIFLPPTADEGALDAITAQMDAAARELGVAIVGGHTEVTTAVARPLVVTSVIGVGERYISTGGAKPGDLIIMTKSAALEAAAILATDFKDEMRRRGVPEEALERAAGFIRQVSAVKEALALADLADSMHDPTEGGILGGLVEMAYASNASIEIDPAAVPIAEEALMLCKAAGLDPLATLSSGALLAAVPPERLKEAERRLGALGLRAAVIGKVAPRTSYLVKAGSLELTEPYIRDRFFELFA</sequence>
<comment type="caution">
    <text evidence="1">The sequence shown here is derived from an EMBL/GenBank/DDBJ whole genome shotgun (WGS) entry which is preliminary data.</text>
</comment>
<organism evidence="1 2">
    <name type="scientific">Thermoproteus sp. AZ2</name>
    <dbReference type="NCBI Taxonomy" id="1609232"/>
    <lineage>
        <taxon>Archaea</taxon>
        <taxon>Thermoproteota</taxon>
        <taxon>Thermoprotei</taxon>
        <taxon>Thermoproteales</taxon>
        <taxon>Thermoproteaceae</taxon>
        <taxon>Thermoproteus</taxon>
    </lineage>
</organism>
<protein>
    <submittedName>
        <fullName evidence="1">AIR synthase family protein</fullName>
    </submittedName>
</protein>
<evidence type="ECO:0000313" key="2">
    <source>
        <dbReference type="Proteomes" id="UP000033636"/>
    </source>
</evidence>
<dbReference type="Proteomes" id="UP000033636">
    <property type="component" value="Unassembled WGS sequence"/>
</dbReference>
<reference evidence="1" key="1">
    <citation type="submission" date="2024-07" db="EMBL/GenBank/DDBJ databases">
        <title>Metagenome and Metagenome-Assembled Genomes of Archaea from a hot spring from the geothermal field of Los Azufres, Mexico.</title>
        <authorList>
            <person name="Marin-Paredes R."/>
            <person name="Martinez-Romero E."/>
            <person name="Servin-Garciduenas L.E."/>
        </authorList>
    </citation>
    <scope>NUCLEOTIDE SEQUENCE</scope>
</reference>
<proteinExistence type="predicted"/>
<name>A0ACC6V1Q8_9CREN</name>
<dbReference type="EMBL" id="JZWT02000016">
    <property type="protein sequence ID" value="MFB6490896.1"/>
    <property type="molecule type" value="Genomic_DNA"/>
</dbReference>